<evidence type="ECO:0000313" key="2">
    <source>
        <dbReference type="EMBL" id="ADZ07966.1"/>
    </source>
</evidence>
<evidence type="ECO:0000313" key="3">
    <source>
        <dbReference type="Proteomes" id="UP000007491"/>
    </source>
</evidence>
<feature type="transmembrane region" description="Helical" evidence="1">
    <location>
        <begin position="210"/>
        <end position="227"/>
    </location>
</feature>
<feature type="transmembrane region" description="Helical" evidence="1">
    <location>
        <begin position="71"/>
        <end position="90"/>
    </location>
</feature>
<reference evidence="2 3" key="1">
    <citation type="journal article" date="2011" name="J. Bacteriol.">
        <title>Complete genome sequencing of Lactobacillus acidophilus 30SC, isolated from swine intestine.</title>
        <authorList>
            <person name="Oh S."/>
            <person name="Roh H."/>
            <person name="Ko H.J."/>
            <person name="Kim S."/>
            <person name="Kim K.H."/>
            <person name="Lee S.E."/>
            <person name="Chang I.S."/>
            <person name="Kim S."/>
            <person name="Choi I.G."/>
        </authorList>
    </citation>
    <scope>NUCLEOTIDE SEQUENCE [LARGE SCALE GENOMIC DNA]</scope>
    <source>
        <strain evidence="2 3">30SC</strain>
    </source>
</reference>
<gene>
    <name evidence="2" type="ordered locus">LAC30SC_09335</name>
</gene>
<dbReference type="EMBL" id="CP002559">
    <property type="protein sequence ID" value="ADZ07966.1"/>
    <property type="molecule type" value="Genomic_DNA"/>
</dbReference>
<keyword evidence="1" id="KW-0812">Transmembrane</keyword>
<feature type="transmembrane region" description="Helical" evidence="1">
    <location>
        <begin position="21"/>
        <end position="40"/>
    </location>
</feature>
<feature type="transmembrane region" description="Helical" evidence="1">
    <location>
        <begin position="46"/>
        <end position="64"/>
    </location>
</feature>
<sequence length="409" mass="47581">MNLEGEKVIQNNEHISKFWGYLYFIWGLLVLFQETVNYSFPRENTIIKIVNVIILIALIVYEIIQLEVVRFKISISSLCCIILFLMLGVLASYHQYGLTFLVAFLFMIVGSNVDFNVILKSFLGFSSLILIGTIILNKLGKIPDYYIVGSSQRIRSALGFSYYSFAAQITFYFISAYLVYRNKRITYIEITLLAILNIYVYYYTNTRSPFILTSFFLIYCLCKKIFHFDGIIYTSLGKYIVSFIFPLCFIILCWITFKLPPSIFERLNTALSSRLVLNINGLQMWGVHLWGQKINFYTIDSFGRAYSNYNYVDSAYFQNLIINGGVFFSIIMLFFTLLCLKVVERKKDTLAVALSIIAMHAMFDPQLIWPWFSPFFLLIGSLFPLNQQLNKRKSKQGKQYYEGHKKLSL</sequence>
<dbReference type="AlphaFoldDB" id="F0TGX2"/>
<dbReference type="OrthoDB" id="2330162at2"/>
<feature type="transmembrane region" description="Helical" evidence="1">
    <location>
        <begin position="320"/>
        <end position="340"/>
    </location>
</feature>
<dbReference type="HOGENOM" id="CLU_032630_2_2_9"/>
<proteinExistence type="predicted"/>
<feature type="transmembrane region" description="Helical" evidence="1">
    <location>
        <begin position="369"/>
        <end position="386"/>
    </location>
</feature>
<feature type="transmembrane region" description="Helical" evidence="1">
    <location>
        <begin position="239"/>
        <end position="257"/>
    </location>
</feature>
<feature type="transmembrane region" description="Helical" evidence="1">
    <location>
        <begin position="187"/>
        <end position="204"/>
    </location>
</feature>
<keyword evidence="1" id="KW-1133">Transmembrane helix</keyword>
<dbReference type="RefSeq" id="WP_013642439.1">
    <property type="nucleotide sequence ID" value="NC_015214.1"/>
</dbReference>
<protein>
    <submittedName>
        <fullName evidence="2">Polysaccharide polymerase</fullName>
    </submittedName>
</protein>
<feature type="transmembrane region" description="Helical" evidence="1">
    <location>
        <begin position="160"/>
        <end position="180"/>
    </location>
</feature>
<organism evidence="2 3">
    <name type="scientific">Lactobacillus amylovorus</name>
    <dbReference type="NCBI Taxonomy" id="1604"/>
    <lineage>
        <taxon>Bacteria</taxon>
        <taxon>Bacillati</taxon>
        <taxon>Bacillota</taxon>
        <taxon>Bacilli</taxon>
        <taxon>Lactobacillales</taxon>
        <taxon>Lactobacillaceae</taxon>
        <taxon>Lactobacillus</taxon>
    </lineage>
</organism>
<accession>F0TGX2</accession>
<feature type="transmembrane region" description="Helical" evidence="1">
    <location>
        <begin position="122"/>
        <end position="140"/>
    </location>
</feature>
<evidence type="ECO:0000256" key="1">
    <source>
        <dbReference type="SAM" id="Phobius"/>
    </source>
</evidence>
<reference key="2">
    <citation type="submission" date="2011-02" db="EMBL/GenBank/DDBJ databases">
        <authorList>
            <person name="Roh H."/>
            <person name="Ko H.-J."/>
            <person name="Kim S.-H."/>
            <person name="Choi I.-G."/>
            <person name="Oh S."/>
        </authorList>
    </citation>
    <scope>NUCLEOTIDE SEQUENCE</scope>
    <source>
        <strain>30SC</strain>
    </source>
</reference>
<dbReference type="Proteomes" id="UP000007491">
    <property type="component" value="Chromosome"/>
</dbReference>
<keyword evidence="1" id="KW-0472">Membrane</keyword>
<dbReference type="KEGG" id="lai:LAC30SC_09335"/>
<name>F0TGX2_LACAM</name>
<dbReference type="STRING" id="1604.LAC30SC_09335"/>